<dbReference type="Proteomes" id="UP000093080">
    <property type="component" value="Unassembled WGS sequence"/>
</dbReference>
<dbReference type="STRING" id="1156395.DBT_0027"/>
<accession>A0A1B9F8I1</accession>
<dbReference type="EMBL" id="MAGO01000001">
    <property type="protein sequence ID" value="OCC16210.1"/>
    <property type="molecule type" value="Genomic_DNA"/>
</dbReference>
<evidence type="ECO:0000313" key="2">
    <source>
        <dbReference type="Proteomes" id="UP000093080"/>
    </source>
</evidence>
<dbReference type="AlphaFoldDB" id="A0A1B9F8I1"/>
<gene>
    <name evidence="1" type="ORF">DBT_0027</name>
</gene>
<organism evidence="1 2">
    <name type="scientific">Dissulfuribacter thermophilus</name>
    <dbReference type="NCBI Taxonomy" id="1156395"/>
    <lineage>
        <taxon>Bacteria</taxon>
        <taxon>Pseudomonadati</taxon>
        <taxon>Thermodesulfobacteriota</taxon>
        <taxon>Dissulfuribacteria</taxon>
        <taxon>Dissulfuribacterales</taxon>
        <taxon>Dissulfuribacteraceae</taxon>
        <taxon>Dissulfuribacter</taxon>
    </lineage>
</organism>
<comment type="caution">
    <text evidence="1">The sequence shown here is derived from an EMBL/GenBank/DDBJ whole genome shotgun (WGS) entry which is preliminary data.</text>
</comment>
<name>A0A1B9F8I1_9BACT</name>
<sequence length="72" mass="7953">MEVLSVELKGKNMVRVGLRSGFLYKGNSFKDVTNDFDRTVAGPITHLTPLTHNSKLNTFKRVGVAVFGEGEK</sequence>
<reference evidence="1 2" key="1">
    <citation type="submission" date="2016-06" db="EMBL/GenBank/DDBJ databases">
        <title>Respiratory ammonification of nitrate coupled to the oxidation of elemental sulfur in deep-sea autotrophic thermophilic bacteria.</title>
        <authorList>
            <person name="Slobodkina G.B."/>
            <person name="Mardanov A.V."/>
            <person name="Ravin N.V."/>
            <person name="Frolova A.A."/>
            <person name="Viryasiv M.B."/>
            <person name="Chernyh N.A."/>
            <person name="Bonch-Osmolovskaya E.A."/>
            <person name="Slobodkin A.I."/>
        </authorList>
    </citation>
    <scope>NUCLEOTIDE SEQUENCE [LARGE SCALE GENOMIC DNA]</scope>
    <source>
        <strain evidence="1 2">S69</strain>
    </source>
</reference>
<keyword evidence="2" id="KW-1185">Reference proteome</keyword>
<protein>
    <submittedName>
        <fullName evidence="1">Uncharacterized protein</fullName>
    </submittedName>
</protein>
<proteinExistence type="predicted"/>
<evidence type="ECO:0000313" key="1">
    <source>
        <dbReference type="EMBL" id="OCC16210.1"/>
    </source>
</evidence>